<protein>
    <submittedName>
        <fullName evidence="2">MACPF domain-containing protein CAD1-like</fullName>
    </submittedName>
</protein>
<dbReference type="GO" id="GO:2000031">
    <property type="term" value="P:regulation of salicylic acid mediated signaling pathway"/>
    <property type="evidence" value="ECO:0007669"/>
    <property type="project" value="InterPro"/>
</dbReference>
<dbReference type="PANTHER" id="PTHR33199">
    <property type="entry name" value="MACPF DOMAIN-CONTAINING PROTEIN CAD1"/>
    <property type="match status" value="1"/>
</dbReference>
<evidence type="ECO:0000313" key="2">
    <source>
        <dbReference type="EMBL" id="KAJ6803902.1"/>
    </source>
</evidence>
<dbReference type="PANTHER" id="PTHR33199:SF15">
    <property type="entry name" value="MACPF DOMAIN-CONTAINING PROTEIN CAD1-LIKE"/>
    <property type="match status" value="1"/>
</dbReference>
<dbReference type="GO" id="GO:0005886">
    <property type="term" value="C:plasma membrane"/>
    <property type="evidence" value="ECO:0007669"/>
    <property type="project" value="TreeGrafter"/>
</dbReference>
<comment type="caution">
    <text evidence="2">The sequence shown here is derived from an EMBL/GenBank/DDBJ whole genome shotgun (WGS) entry which is preliminary data.</text>
</comment>
<dbReference type="GO" id="GO:0009626">
    <property type="term" value="P:plant-type hypersensitive response"/>
    <property type="evidence" value="ECO:0007669"/>
    <property type="project" value="TreeGrafter"/>
</dbReference>
<keyword evidence="3" id="KW-1185">Reference proteome</keyword>
<proteinExistence type="predicted"/>
<dbReference type="EMBL" id="JANAVB010036219">
    <property type="protein sequence ID" value="KAJ6803902.1"/>
    <property type="molecule type" value="Genomic_DNA"/>
</dbReference>
<dbReference type="AlphaFoldDB" id="A0AAX6EIG0"/>
<name>A0AAX6EIG0_IRIPA</name>
<dbReference type="PROSITE" id="PS51412">
    <property type="entry name" value="MACPF_2"/>
    <property type="match status" value="1"/>
</dbReference>
<feature type="domain" description="MACPF" evidence="1">
    <location>
        <begin position="1"/>
        <end position="131"/>
    </location>
</feature>
<reference evidence="2" key="1">
    <citation type="journal article" date="2023" name="GigaByte">
        <title>Genome assembly of the bearded iris, Iris pallida Lam.</title>
        <authorList>
            <person name="Bruccoleri R.E."/>
            <person name="Oakeley E.J."/>
            <person name="Faust A.M.E."/>
            <person name="Altorfer M."/>
            <person name="Dessus-Babus S."/>
            <person name="Burckhardt D."/>
            <person name="Oertli M."/>
            <person name="Naumann U."/>
            <person name="Petersen F."/>
            <person name="Wong J."/>
        </authorList>
    </citation>
    <scope>NUCLEOTIDE SEQUENCE</scope>
    <source>
        <strain evidence="2">GSM-AAB239-AS_SAM_17_03QT</strain>
    </source>
</reference>
<organism evidence="2 3">
    <name type="scientific">Iris pallida</name>
    <name type="common">Sweet iris</name>
    <dbReference type="NCBI Taxonomy" id="29817"/>
    <lineage>
        <taxon>Eukaryota</taxon>
        <taxon>Viridiplantae</taxon>
        <taxon>Streptophyta</taxon>
        <taxon>Embryophyta</taxon>
        <taxon>Tracheophyta</taxon>
        <taxon>Spermatophyta</taxon>
        <taxon>Magnoliopsida</taxon>
        <taxon>Liliopsida</taxon>
        <taxon>Asparagales</taxon>
        <taxon>Iridaceae</taxon>
        <taxon>Iridoideae</taxon>
        <taxon>Irideae</taxon>
        <taxon>Iris</taxon>
    </lineage>
</organism>
<reference evidence="2" key="2">
    <citation type="submission" date="2023-04" db="EMBL/GenBank/DDBJ databases">
        <authorList>
            <person name="Bruccoleri R.E."/>
            <person name="Oakeley E.J."/>
            <person name="Faust A.-M."/>
            <person name="Dessus-Babus S."/>
            <person name="Altorfer M."/>
            <person name="Burckhardt D."/>
            <person name="Oertli M."/>
            <person name="Naumann U."/>
            <person name="Petersen F."/>
            <person name="Wong J."/>
        </authorList>
    </citation>
    <scope>NUCLEOTIDE SEQUENCE</scope>
    <source>
        <strain evidence="2">GSM-AAB239-AS_SAM_17_03QT</strain>
        <tissue evidence="2">Leaf</tissue>
    </source>
</reference>
<dbReference type="Proteomes" id="UP001140949">
    <property type="component" value="Unassembled WGS sequence"/>
</dbReference>
<dbReference type="Pfam" id="PF01823">
    <property type="entry name" value="MACPF"/>
    <property type="match status" value="1"/>
</dbReference>
<accession>A0AAX6EIG0</accession>
<gene>
    <name evidence="2" type="ORF">M6B38_188080</name>
</gene>
<dbReference type="InterPro" id="IPR020864">
    <property type="entry name" value="MACPF"/>
</dbReference>
<sequence>MEIKNYVQDIADQRFSAIESYTSSGPIKIKDKAVDPFSFSSQGIYPQPPSAPYHYAKEDVTVIFRRRGGDDLVQSHNHWTKTVSLAPDVIEMTFLPIISLLDGIHGKDHLTRSINLYLEYKPPIEELRYFSEFQVPRIWAPVRENFPGHQRKEPVCPSLQFSIMGQKLYVSQEQPRAEIPNVGIGQHRVSVGFGSGHAKLYRYRLYWIGFSWAEACHWT</sequence>
<dbReference type="InterPro" id="IPR044663">
    <property type="entry name" value="CAD1/NSL1-like"/>
</dbReference>
<evidence type="ECO:0000259" key="1">
    <source>
        <dbReference type="PROSITE" id="PS51412"/>
    </source>
</evidence>
<evidence type="ECO:0000313" key="3">
    <source>
        <dbReference type="Proteomes" id="UP001140949"/>
    </source>
</evidence>